<evidence type="ECO:0000313" key="8">
    <source>
        <dbReference type="EMBL" id="KGF44333.1"/>
    </source>
</evidence>
<dbReference type="SUPFAM" id="SSF51905">
    <property type="entry name" value="FAD/NAD(P)-binding domain"/>
    <property type="match status" value="1"/>
</dbReference>
<keyword evidence="3 6" id="KW-0274">FAD</keyword>
<keyword evidence="4 6" id="KW-0560">Oxidoreductase</keyword>
<keyword evidence="5 6" id="KW-0350">Heme biosynthesis</keyword>
<gene>
    <name evidence="8" type="ORF">HMPREF0647_07120</name>
</gene>
<name>A0A096AB81_9BACT</name>
<comment type="function">
    <text evidence="6">Involved in coproporphyrin-dependent heme b biosynthesis. Catalyzes the oxidation of coproporphyrinogen III to coproporphyrin III.</text>
</comment>
<protein>
    <recommendedName>
        <fullName evidence="6">Coproporphyrinogen III oxidase</fullName>
        <ecNumber evidence="6">1.3.3.15</ecNumber>
    </recommendedName>
</protein>
<dbReference type="InterPro" id="IPR050464">
    <property type="entry name" value="Zeta_carotene_desat/Oxidored"/>
</dbReference>
<reference evidence="8 9" key="1">
    <citation type="submission" date="2014-07" db="EMBL/GenBank/DDBJ databases">
        <authorList>
            <person name="McCorrison J."/>
            <person name="Sanka R."/>
            <person name="Torralba M."/>
            <person name="Gillis M."/>
            <person name="Haft D.H."/>
            <person name="Methe B."/>
            <person name="Sutton G."/>
            <person name="Nelson K.E."/>
        </authorList>
    </citation>
    <scope>NUCLEOTIDE SEQUENCE [LARGE SCALE GENOMIC DNA]</scope>
    <source>
        <strain evidence="8 9">DNF00320</strain>
    </source>
</reference>
<dbReference type="GO" id="GO:0005737">
    <property type="term" value="C:cytoplasm"/>
    <property type="evidence" value="ECO:0007669"/>
    <property type="project" value="UniProtKB-SubCell"/>
</dbReference>
<evidence type="ECO:0000256" key="5">
    <source>
        <dbReference type="ARBA" id="ARBA00023133"/>
    </source>
</evidence>
<dbReference type="InterPro" id="IPR036188">
    <property type="entry name" value="FAD/NAD-bd_sf"/>
</dbReference>
<evidence type="ECO:0000256" key="2">
    <source>
        <dbReference type="ARBA" id="ARBA00022630"/>
    </source>
</evidence>
<comment type="caution">
    <text evidence="8">The sequence shown here is derived from an EMBL/GenBank/DDBJ whole genome shotgun (WGS) entry which is preliminary data.</text>
</comment>
<dbReference type="PANTHER" id="PTHR42923">
    <property type="entry name" value="PROTOPORPHYRINOGEN OXIDASE"/>
    <property type="match status" value="1"/>
</dbReference>
<comment type="cofactor">
    <cofactor evidence="1 6">
        <name>FAD</name>
        <dbReference type="ChEBI" id="CHEBI:57692"/>
    </cofactor>
</comment>
<dbReference type="Gene3D" id="1.10.3110.10">
    <property type="entry name" value="protoporphyrinogen ix oxidase, domain 3"/>
    <property type="match status" value="1"/>
</dbReference>
<evidence type="ECO:0000256" key="1">
    <source>
        <dbReference type="ARBA" id="ARBA00001974"/>
    </source>
</evidence>
<accession>A0A096AB81</accession>
<keyword evidence="2 6" id="KW-0285">Flavoprotein</keyword>
<dbReference type="Pfam" id="PF01593">
    <property type="entry name" value="Amino_oxidase"/>
    <property type="match status" value="1"/>
</dbReference>
<evidence type="ECO:0000259" key="7">
    <source>
        <dbReference type="Pfam" id="PF01593"/>
    </source>
</evidence>
<dbReference type="InterPro" id="IPR002937">
    <property type="entry name" value="Amino_oxidase"/>
</dbReference>
<proteinExistence type="inferred from homology"/>
<evidence type="ECO:0000313" key="9">
    <source>
        <dbReference type="Proteomes" id="UP000029525"/>
    </source>
</evidence>
<dbReference type="RefSeq" id="WP_036867346.1">
    <property type="nucleotide sequence ID" value="NZ_JRNQ01000042.1"/>
</dbReference>
<organism evidence="8 9">
    <name type="scientific">Prevotella bivia DNF00320</name>
    <dbReference type="NCBI Taxonomy" id="1401068"/>
    <lineage>
        <taxon>Bacteria</taxon>
        <taxon>Pseudomonadati</taxon>
        <taxon>Bacteroidota</taxon>
        <taxon>Bacteroidia</taxon>
        <taxon>Bacteroidales</taxon>
        <taxon>Prevotellaceae</taxon>
        <taxon>Prevotella</taxon>
    </lineage>
</organism>
<evidence type="ECO:0000256" key="3">
    <source>
        <dbReference type="ARBA" id="ARBA00022827"/>
    </source>
</evidence>
<dbReference type="PANTHER" id="PTHR42923:SF3">
    <property type="entry name" value="PROTOPORPHYRINOGEN OXIDASE"/>
    <property type="match status" value="1"/>
</dbReference>
<dbReference type="Gene3D" id="3.90.660.20">
    <property type="entry name" value="Protoporphyrinogen oxidase, mitochondrial, domain 2"/>
    <property type="match status" value="1"/>
</dbReference>
<dbReference type="EC" id="1.3.3.15" evidence="6"/>
<dbReference type="Gene3D" id="3.50.50.60">
    <property type="entry name" value="FAD/NAD(P)-binding domain"/>
    <property type="match status" value="1"/>
</dbReference>
<sequence>MNTREREAVVIGAGLTGLTCAMHLKELGIDVEILEKENRIGGLMQTEEVDSFIFEQGPSTGTVKHPEVAELFDRLGEQCTFEPASVSAECRLIWKGNRFYALPSGLLSAITTPLFTLKDKLRILGEPWRNKGTDPNESVGSLAERRLGKSFVDYAVDPFLSGVYAGDPYSLPTRLALPKLYHLEQQYGGFVRGSMALAKKKKSIRDKRATKEVFSTVGGFRSLINALGTAVGLDNISLECDNITINLDNGKYVITCGDEQIIANYLITTCPSYALPSLLQFIPQAQLDTLNNLYYAPVIEIGVGIKHTGNVKWNAFGGLVPSHEKKDILGILMPSACFTNRSPEGGATYAYFIGGAKHPEHLNKTDAELEQLVNQSLHLMLGYPQGTCADVIRIYRHKHAIPQYTLSTDARLSTIDTLQQQHLGLYIAGNLRDGIGMGDRIKQAIDVAEAIASTKNKA</sequence>
<feature type="domain" description="Amine oxidase" evidence="7">
    <location>
        <begin position="15"/>
        <end position="451"/>
    </location>
</feature>
<evidence type="ECO:0000256" key="4">
    <source>
        <dbReference type="ARBA" id="ARBA00023002"/>
    </source>
</evidence>
<dbReference type="SUPFAM" id="SSF54373">
    <property type="entry name" value="FAD-linked reductases, C-terminal domain"/>
    <property type="match status" value="1"/>
</dbReference>
<dbReference type="UniPathway" id="UPA00252"/>
<dbReference type="GO" id="GO:0006783">
    <property type="term" value="P:heme biosynthetic process"/>
    <property type="evidence" value="ECO:0007669"/>
    <property type="project" value="UniProtKB-UniRule"/>
</dbReference>
<dbReference type="PRINTS" id="PR00419">
    <property type="entry name" value="ADXRDTASE"/>
</dbReference>
<dbReference type="OrthoDB" id="9805195at2"/>
<comment type="pathway">
    <text evidence="6">Porphyrin-containing compound metabolism; protoheme biosynthesis.</text>
</comment>
<dbReference type="EMBL" id="JRNQ01000042">
    <property type="protein sequence ID" value="KGF44333.1"/>
    <property type="molecule type" value="Genomic_DNA"/>
</dbReference>
<comment type="subcellular location">
    <subcellularLocation>
        <location evidence="6">Cytoplasm</location>
    </subcellularLocation>
</comment>
<dbReference type="GO" id="GO:0004729">
    <property type="term" value="F:oxygen-dependent protoporphyrinogen oxidase activity"/>
    <property type="evidence" value="ECO:0007669"/>
    <property type="project" value="UniProtKB-UniRule"/>
</dbReference>
<comment type="similarity">
    <text evidence="6">Belongs to the protoporphyrinogen/coproporphyrinogen oxidase family. Coproporphyrinogen III oxidase subfamily.</text>
</comment>
<comment type="catalytic activity">
    <reaction evidence="6">
        <text>coproporphyrinogen III + 3 O2 = coproporphyrin III + 3 H2O2</text>
        <dbReference type="Rhea" id="RHEA:43436"/>
        <dbReference type="ChEBI" id="CHEBI:15379"/>
        <dbReference type="ChEBI" id="CHEBI:16240"/>
        <dbReference type="ChEBI" id="CHEBI:57309"/>
        <dbReference type="ChEBI" id="CHEBI:131725"/>
        <dbReference type="EC" id="1.3.3.15"/>
    </reaction>
</comment>
<keyword evidence="6" id="KW-0963">Cytoplasm</keyword>
<dbReference type="AlphaFoldDB" id="A0A096AB81"/>
<dbReference type="NCBIfam" id="TIGR00562">
    <property type="entry name" value="proto_IX_ox"/>
    <property type="match status" value="1"/>
</dbReference>
<evidence type="ECO:0000256" key="6">
    <source>
        <dbReference type="RuleBase" id="RU364052"/>
    </source>
</evidence>
<dbReference type="InterPro" id="IPR004572">
    <property type="entry name" value="Protoporphyrinogen_oxidase"/>
</dbReference>
<dbReference type="Proteomes" id="UP000029525">
    <property type="component" value="Unassembled WGS sequence"/>
</dbReference>